<gene>
    <name evidence="2" type="primary">LOC130507763</name>
</gene>
<dbReference type="InterPro" id="IPR011990">
    <property type="entry name" value="TPR-like_helical_dom_sf"/>
</dbReference>
<accession>A0A9W3D3V0</accession>
<dbReference type="RefSeq" id="XP_056858398.1">
    <property type="nucleotide sequence ID" value="XM_057002418.1"/>
</dbReference>
<dbReference type="PANTHER" id="PTHR22767:SF2">
    <property type="entry name" value="N(ALPHA)-ACETYLTRANSFERASE 15_16, ISOFORM A"/>
    <property type="match status" value="1"/>
</dbReference>
<dbReference type="KEGG" id="rsz:130507763"/>
<dbReference type="SUPFAM" id="SSF48452">
    <property type="entry name" value="TPR-like"/>
    <property type="match status" value="1"/>
</dbReference>
<protein>
    <submittedName>
        <fullName evidence="2">N-terminal acetyltransferase A complex auxiliary subunit NAA15-like</fullName>
    </submittedName>
</protein>
<dbReference type="Proteomes" id="UP000504610">
    <property type="component" value="Unplaced"/>
</dbReference>
<proteinExistence type="predicted"/>
<reference evidence="2" key="1">
    <citation type="submission" date="2025-08" db="UniProtKB">
        <authorList>
            <consortium name="RefSeq"/>
        </authorList>
    </citation>
    <scope>IDENTIFICATION</scope>
    <source>
        <tissue evidence="2">Leaf</tissue>
    </source>
</reference>
<sequence length="89" mass="10327">MSLFGLESRMTSKAYTVQTESIERPSSAYRYALRIDPDNLEILRDLSLLQAQMRDLSGFVEPRQQLLTLKPNHRMNWIGFSVSQHLNSK</sequence>
<keyword evidence="1" id="KW-1185">Reference proteome</keyword>
<dbReference type="AlphaFoldDB" id="A0A9W3D3V0"/>
<organism evidence="1 2">
    <name type="scientific">Raphanus sativus</name>
    <name type="common">Radish</name>
    <name type="synonym">Raphanus raphanistrum var. sativus</name>
    <dbReference type="NCBI Taxonomy" id="3726"/>
    <lineage>
        <taxon>Eukaryota</taxon>
        <taxon>Viridiplantae</taxon>
        <taxon>Streptophyta</taxon>
        <taxon>Embryophyta</taxon>
        <taxon>Tracheophyta</taxon>
        <taxon>Spermatophyta</taxon>
        <taxon>Magnoliopsida</taxon>
        <taxon>eudicotyledons</taxon>
        <taxon>Gunneridae</taxon>
        <taxon>Pentapetalae</taxon>
        <taxon>rosids</taxon>
        <taxon>malvids</taxon>
        <taxon>Brassicales</taxon>
        <taxon>Brassicaceae</taxon>
        <taxon>Brassiceae</taxon>
        <taxon>Raphanus</taxon>
    </lineage>
</organism>
<dbReference type="GO" id="GO:0005737">
    <property type="term" value="C:cytoplasm"/>
    <property type="evidence" value="ECO:0007669"/>
    <property type="project" value="TreeGrafter"/>
</dbReference>
<evidence type="ECO:0000313" key="2">
    <source>
        <dbReference type="RefSeq" id="XP_056858398.1"/>
    </source>
</evidence>
<dbReference type="Gene3D" id="1.25.40.1040">
    <property type="match status" value="1"/>
</dbReference>
<name>A0A9W3D3V0_RAPSA</name>
<dbReference type="OrthoDB" id="1563002at2759"/>
<dbReference type="PANTHER" id="PTHR22767">
    <property type="entry name" value="N-TERMINAL ACETYLTRANSFERASE-RELATED"/>
    <property type="match status" value="1"/>
</dbReference>
<evidence type="ECO:0000313" key="1">
    <source>
        <dbReference type="Proteomes" id="UP000504610"/>
    </source>
</evidence>
<dbReference type="GeneID" id="130507763"/>